<sequence>MTGGLAVVTGASGGLGAAIATRLHRTGRPLLLLARRREEMARLGLDGALLAAVDVRDEDAVAEALGAATARFGPVETLVNNAGVLRLGDLASQPVDDWRATLEVNVLAVVGVTRQVLPAMLERQSGTIVVVSSLGARQVFAHESAYCASKAAVHAMCEALRLEAAPYGVRVIEIAPGLVETALVDSTTDAQLRDRYLAGRRHALDPEAVAEVVGLACDLPQDVCVRELHVAHTRQA</sequence>
<dbReference type="PRINTS" id="PR00081">
    <property type="entry name" value="GDHRDH"/>
</dbReference>
<dbReference type="STRING" id="1146883.BLASA_4568"/>
<evidence type="ECO:0000313" key="5">
    <source>
        <dbReference type="EMBL" id="CCG05371.1"/>
    </source>
</evidence>
<evidence type="ECO:0000313" key="6">
    <source>
        <dbReference type="Proteomes" id="UP000007517"/>
    </source>
</evidence>
<proteinExistence type="inferred from homology"/>
<dbReference type="PRINTS" id="PR00080">
    <property type="entry name" value="SDRFAMILY"/>
</dbReference>
<name>H6RQK3_BLASD</name>
<dbReference type="GO" id="GO:0016616">
    <property type="term" value="F:oxidoreductase activity, acting on the CH-OH group of donors, NAD or NADP as acceptor"/>
    <property type="evidence" value="ECO:0007669"/>
    <property type="project" value="UniProtKB-ARBA"/>
</dbReference>
<dbReference type="PANTHER" id="PTHR44196:SF1">
    <property type="entry name" value="DEHYDROGENASE_REDUCTASE SDR FAMILY MEMBER 7B"/>
    <property type="match status" value="1"/>
</dbReference>
<evidence type="ECO:0000259" key="4">
    <source>
        <dbReference type="SMART" id="SM00822"/>
    </source>
</evidence>
<dbReference type="SUPFAM" id="SSF51735">
    <property type="entry name" value="NAD(P)-binding Rossmann-fold domains"/>
    <property type="match status" value="1"/>
</dbReference>
<dbReference type="InterPro" id="IPR057326">
    <property type="entry name" value="KR_dom"/>
</dbReference>
<protein>
    <submittedName>
        <fullName evidence="5">Putative oxidoreductase</fullName>
    </submittedName>
</protein>
<organism evidence="5 6">
    <name type="scientific">Blastococcus saxobsidens (strain DD2)</name>
    <dbReference type="NCBI Taxonomy" id="1146883"/>
    <lineage>
        <taxon>Bacteria</taxon>
        <taxon>Bacillati</taxon>
        <taxon>Actinomycetota</taxon>
        <taxon>Actinomycetes</taxon>
        <taxon>Geodermatophilales</taxon>
        <taxon>Geodermatophilaceae</taxon>
        <taxon>Blastococcus</taxon>
    </lineage>
</organism>
<dbReference type="HOGENOM" id="CLU_010194_2_10_11"/>
<feature type="domain" description="Ketoreductase" evidence="4">
    <location>
        <begin position="4"/>
        <end position="177"/>
    </location>
</feature>
<dbReference type="Gene3D" id="3.40.50.720">
    <property type="entry name" value="NAD(P)-binding Rossmann-like Domain"/>
    <property type="match status" value="1"/>
</dbReference>
<comment type="similarity">
    <text evidence="1 3">Belongs to the short-chain dehydrogenases/reductases (SDR) family.</text>
</comment>
<dbReference type="GO" id="GO:0016020">
    <property type="term" value="C:membrane"/>
    <property type="evidence" value="ECO:0007669"/>
    <property type="project" value="TreeGrafter"/>
</dbReference>
<evidence type="ECO:0000256" key="1">
    <source>
        <dbReference type="ARBA" id="ARBA00006484"/>
    </source>
</evidence>
<gene>
    <name evidence="5" type="ordered locus">BLASA_4568</name>
</gene>
<reference evidence="5 6" key="1">
    <citation type="journal article" date="2012" name="J. Bacteriol.">
        <title>Genome Sequence of Blastococcus saxobsidens DD2, a Stone-Inhabiting Bacterium.</title>
        <authorList>
            <person name="Chouaia B."/>
            <person name="Crotti E."/>
            <person name="Brusetti L."/>
            <person name="Daffonchio D."/>
            <person name="Essoussi I."/>
            <person name="Nouioui I."/>
            <person name="Sbissi I."/>
            <person name="Ghodhbane-Gtari F."/>
            <person name="Gtari M."/>
            <person name="Vacherie B."/>
            <person name="Barbe V."/>
            <person name="Medigue C."/>
            <person name="Gury J."/>
            <person name="Pujic P."/>
            <person name="Normand P."/>
        </authorList>
    </citation>
    <scope>NUCLEOTIDE SEQUENCE [LARGE SCALE GENOMIC DNA]</scope>
    <source>
        <strain evidence="5 6">DD2</strain>
    </source>
</reference>
<dbReference type="Pfam" id="PF00106">
    <property type="entry name" value="adh_short"/>
    <property type="match status" value="1"/>
</dbReference>
<keyword evidence="2" id="KW-0560">Oxidoreductase</keyword>
<dbReference type="InterPro" id="IPR020904">
    <property type="entry name" value="Sc_DH/Rdtase_CS"/>
</dbReference>
<dbReference type="EMBL" id="FO117623">
    <property type="protein sequence ID" value="CCG05371.1"/>
    <property type="molecule type" value="Genomic_DNA"/>
</dbReference>
<dbReference type="PROSITE" id="PS00061">
    <property type="entry name" value="ADH_SHORT"/>
    <property type="match status" value="1"/>
</dbReference>
<dbReference type="PANTHER" id="PTHR44196">
    <property type="entry name" value="DEHYDROGENASE/REDUCTASE SDR FAMILY MEMBER 7B"/>
    <property type="match status" value="1"/>
</dbReference>
<evidence type="ECO:0000256" key="2">
    <source>
        <dbReference type="ARBA" id="ARBA00023002"/>
    </source>
</evidence>
<dbReference type="FunFam" id="3.40.50.720:FF:000047">
    <property type="entry name" value="NADP-dependent L-serine/L-allo-threonine dehydrogenase"/>
    <property type="match status" value="1"/>
</dbReference>
<reference evidence="6" key="2">
    <citation type="submission" date="2012-02" db="EMBL/GenBank/DDBJ databases">
        <title>Complete genome sequence of Blastococcus saxobsidens strain DD2.</title>
        <authorList>
            <person name="Genoscope."/>
        </authorList>
    </citation>
    <scope>NUCLEOTIDE SEQUENCE [LARGE SCALE GENOMIC DNA]</scope>
    <source>
        <strain evidence="6">DD2</strain>
    </source>
</reference>
<dbReference type="SMART" id="SM00822">
    <property type="entry name" value="PKS_KR"/>
    <property type="match status" value="1"/>
</dbReference>
<dbReference type="InterPro" id="IPR036291">
    <property type="entry name" value="NAD(P)-bd_dom_sf"/>
</dbReference>
<accession>H6RQK3</accession>
<dbReference type="Proteomes" id="UP000007517">
    <property type="component" value="Chromosome"/>
</dbReference>
<dbReference type="KEGG" id="bsd:BLASA_4568"/>
<dbReference type="InterPro" id="IPR002347">
    <property type="entry name" value="SDR_fam"/>
</dbReference>
<keyword evidence="6" id="KW-1185">Reference proteome</keyword>
<dbReference type="RefSeq" id="WP_014378238.1">
    <property type="nucleotide sequence ID" value="NC_016943.1"/>
</dbReference>
<evidence type="ECO:0000256" key="3">
    <source>
        <dbReference type="RuleBase" id="RU000363"/>
    </source>
</evidence>
<dbReference type="eggNOG" id="COG4221">
    <property type="taxonomic scope" value="Bacteria"/>
</dbReference>
<dbReference type="AlphaFoldDB" id="H6RQK3"/>